<reference evidence="4 5" key="1">
    <citation type="submission" date="2025-04" db="UniProtKB">
        <authorList>
            <consortium name="RefSeq"/>
        </authorList>
    </citation>
    <scope>IDENTIFICATION</scope>
</reference>
<dbReference type="InterPro" id="IPR027483">
    <property type="entry name" value="PInositol-4-P-4/5-kinase_C_sf"/>
</dbReference>
<dbReference type="Proteomes" id="UP000189705">
    <property type="component" value="Unplaced"/>
</dbReference>
<name>A0A1U8DAI9_ALLSI</name>
<keyword evidence="1" id="KW-0808">Transferase</keyword>
<dbReference type="RefSeq" id="XP_014378252.1">
    <property type="nucleotide sequence ID" value="XM_014522766.2"/>
</dbReference>
<sequence>MANASGSRMSRQSSVMKRKSFWRLRQQWKLLGLFEIDQEHEFHDLTCMLKAGLKAAVQDAIDNPPLDVLTEADFTAVLKQAHEGFEMRTYAGPAFAFFRRSLGMSEKEYQLSLSSESAYLQFISNSKSKADFFLTNNKGFFLKTQSKREIRFLLTHLPKYFQHLERYPHSLLVKFLGVHSIIIAGRKKKYFIIMQSVFYPDERITERYDIKGCQVSRWTEPVPEGRQVIVVLKDLNFEGKAICLSHQRSWFIRQVKLDTQFLQGLNVLDYSLLVAFQPLHADELSHNFASIITRTAKSVDGRGCHQRAMVPGAISEESAILVSDLLSGASVYHTCEAAVDGKGNLQDVSLRSSPESSPELSRALAQNRRLLPNYKNPLHVIDGPELRYFVGIIDLFTVYSLRKRLEHLWKCIRYRGQTFSTVCPTQYARRLCQWVETHTL</sequence>
<proteinExistence type="predicted"/>
<keyword evidence="1" id="KW-0418">Kinase</keyword>
<evidence type="ECO:0000313" key="6">
    <source>
        <dbReference type="RefSeq" id="XP_025066999.1"/>
    </source>
</evidence>
<dbReference type="SMART" id="SM00330">
    <property type="entry name" value="PIPKc"/>
    <property type="match status" value="1"/>
</dbReference>
<feature type="domain" description="PIPK" evidence="2">
    <location>
        <begin position="24"/>
        <end position="439"/>
    </location>
</feature>
<evidence type="ECO:0000259" key="2">
    <source>
        <dbReference type="PROSITE" id="PS51455"/>
    </source>
</evidence>
<dbReference type="PROSITE" id="PS51455">
    <property type="entry name" value="PIPK"/>
    <property type="match status" value="1"/>
</dbReference>
<dbReference type="PANTHER" id="PTHR23086">
    <property type="entry name" value="PHOSPHATIDYLINOSITOL-4-PHOSPHATE 5-KINASE"/>
    <property type="match status" value="1"/>
</dbReference>
<accession>A0A1U8DAI9</accession>
<dbReference type="PANTHER" id="PTHR23086:SF46">
    <property type="entry name" value="PHOSPHATIDYLINOSITOL 4-PHOSPHATE 5-KINASE-LIKE PROTEIN 1"/>
    <property type="match status" value="1"/>
</dbReference>
<gene>
    <name evidence="4 5 6" type="primary">PIP5KL1</name>
</gene>
<dbReference type="KEGG" id="asn:102385447"/>
<dbReference type="CDD" id="cd17304">
    <property type="entry name" value="PIPKc_PIP5KL1"/>
    <property type="match status" value="1"/>
</dbReference>
<dbReference type="GO" id="GO:0016308">
    <property type="term" value="F:1-phosphatidylinositol-4-phosphate 5-kinase activity"/>
    <property type="evidence" value="ECO:0007669"/>
    <property type="project" value="TreeGrafter"/>
</dbReference>
<dbReference type="GO" id="GO:0005886">
    <property type="term" value="C:plasma membrane"/>
    <property type="evidence" value="ECO:0007669"/>
    <property type="project" value="TreeGrafter"/>
</dbReference>
<evidence type="ECO:0000256" key="1">
    <source>
        <dbReference type="PROSITE-ProRule" id="PRU00781"/>
    </source>
</evidence>
<keyword evidence="3" id="KW-1185">Reference proteome</keyword>
<evidence type="ECO:0000313" key="5">
    <source>
        <dbReference type="RefSeq" id="XP_025066998.1"/>
    </source>
</evidence>
<dbReference type="GeneID" id="102385447"/>
<dbReference type="Gene3D" id="3.30.800.10">
    <property type="entry name" value="Phosphatidylinositol Phosphate Kinase II Beta"/>
    <property type="match status" value="1"/>
</dbReference>
<dbReference type="AlphaFoldDB" id="A0A1U8DAI9"/>
<dbReference type="RefSeq" id="XP_025066999.1">
    <property type="nucleotide sequence ID" value="XM_025211214.1"/>
</dbReference>
<dbReference type="SUPFAM" id="SSF56104">
    <property type="entry name" value="SAICAR synthase-like"/>
    <property type="match status" value="1"/>
</dbReference>
<dbReference type="InterPro" id="IPR027484">
    <property type="entry name" value="PInositol-4-P-5-kinase_N"/>
</dbReference>
<dbReference type="CTD" id="138429"/>
<dbReference type="Gene3D" id="3.30.810.10">
    <property type="entry name" value="2-Layer Sandwich"/>
    <property type="match status" value="1"/>
</dbReference>
<evidence type="ECO:0000313" key="4">
    <source>
        <dbReference type="RefSeq" id="XP_014378252.1"/>
    </source>
</evidence>
<evidence type="ECO:0000313" key="3">
    <source>
        <dbReference type="Proteomes" id="UP000189705"/>
    </source>
</evidence>
<dbReference type="GO" id="GO:0046854">
    <property type="term" value="P:phosphatidylinositol phosphate biosynthetic process"/>
    <property type="evidence" value="ECO:0007669"/>
    <property type="project" value="TreeGrafter"/>
</dbReference>
<dbReference type="Pfam" id="PF01504">
    <property type="entry name" value="PIP5K"/>
    <property type="match status" value="1"/>
</dbReference>
<dbReference type="RefSeq" id="XP_025066998.1">
    <property type="nucleotide sequence ID" value="XM_025211213.1"/>
</dbReference>
<dbReference type="STRING" id="38654.A0A1U8DAI9"/>
<keyword evidence="1" id="KW-0547">Nucleotide-binding</keyword>
<keyword evidence="1" id="KW-0067">ATP-binding</keyword>
<dbReference type="GO" id="GO:0005524">
    <property type="term" value="F:ATP binding"/>
    <property type="evidence" value="ECO:0007669"/>
    <property type="project" value="UniProtKB-UniRule"/>
</dbReference>
<dbReference type="InterPro" id="IPR023610">
    <property type="entry name" value="PInositol-4/5-P-5/4-kinase"/>
</dbReference>
<dbReference type="InterPro" id="IPR002498">
    <property type="entry name" value="PInositol-4-P-4/5-kinase_core"/>
</dbReference>
<protein>
    <submittedName>
        <fullName evidence="4 5">Phosphatidylinositol 4-phosphate 5-kinase-like protein 1 isoform X1</fullName>
    </submittedName>
</protein>
<organism evidence="3 4">
    <name type="scientific">Alligator sinensis</name>
    <name type="common">Chinese alligator</name>
    <dbReference type="NCBI Taxonomy" id="38654"/>
    <lineage>
        <taxon>Eukaryota</taxon>
        <taxon>Metazoa</taxon>
        <taxon>Chordata</taxon>
        <taxon>Craniata</taxon>
        <taxon>Vertebrata</taxon>
        <taxon>Euteleostomi</taxon>
        <taxon>Archelosauria</taxon>
        <taxon>Archosauria</taxon>
        <taxon>Crocodylia</taxon>
        <taxon>Alligatoridae</taxon>
        <taxon>Alligatorinae</taxon>
        <taxon>Alligator</taxon>
    </lineage>
</organism>